<dbReference type="RefSeq" id="WP_132696816.1">
    <property type="nucleotide sequence ID" value="NZ_SLVM01000036.1"/>
</dbReference>
<evidence type="ECO:0000313" key="1">
    <source>
        <dbReference type="EMBL" id="TCM75892.1"/>
    </source>
</evidence>
<organism evidence="1 2">
    <name type="scientific">Rhodovulum steppense</name>
    <dbReference type="NCBI Taxonomy" id="540251"/>
    <lineage>
        <taxon>Bacteria</taxon>
        <taxon>Pseudomonadati</taxon>
        <taxon>Pseudomonadota</taxon>
        <taxon>Alphaproteobacteria</taxon>
        <taxon>Rhodobacterales</taxon>
        <taxon>Paracoccaceae</taxon>
        <taxon>Rhodovulum</taxon>
    </lineage>
</organism>
<name>A0A4R1YHW5_9RHOB</name>
<sequence length="229" mass="24783">MTAAGLSARLGHQLGARPAFLAGSSSPTADLYFAFACADRIARDEVRRLAPTVFAVGDTLIVFRHAAGLGRLPPHRRLIYLIDDDIRAGLTDRGVPAAYRLKLLALEWPAVRQFERQADVILTTSARLTDRLCARLPGKPVHEIEPAWPLPSAEPRRSTADACRIALLMGRSHARDAAPLMRLLGQVLARHPGVELILSANLPVPPPPCAEHPASRFCPPWAGQPISTG</sequence>
<gene>
    <name evidence="1" type="ORF">EV216_13620</name>
</gene>
<dbReference type="Proteomes" id="UP000295277">
    <property type="component" value="Unassembled WGS sequence"/>
</dbReference>
<dbReference type="OrthoDB" id="7871339at2"/>
<accession>A0A4R1YHW5</accession>
<evidence type="ECO:0000313" key="2">
    <source>
        <dbReference type="Proteomes" id="UP000295277"/>
    </source>
</evidence>
<protein>
    <recommendedName>
        <fullName evidence="3">Glycosyl transferase family 4</fullName>
    </recommendedName>
</protein>
<dbReference type="AlphaFoldDB" id="A0A4R1YHW5"/>
<evidence type="ECO:0008006" key="3">
    <source>
        <dbReference type="Google" id="ProtNLM"/>
    </source>
</evidence>
<dbReference type="EMBL" id="SLVM01000036">
    <property type="protein sequence ID" value="TCM75892.1"/>
    <property type="molecule type" value="Genomic_DNA"/>
</dbReference>
<comment type="caution">
    <text evidence="1">The sequence shown here is derived from an EMBL/GenBank/DDBJ whole genome shotgun (WGS) entry which is preliminary data.</text>
</comment>
<proteinExistence type="predicted"/>
<keyword evidence="2" id="KW-1185">Reference proteome</keyword>
<reference evidence="1 2" key="1">
    <citation type="submission" date="2019-03" db="EMBL/GenBank/DDBJ databases">
        <title>Genomic Encyclopedia of Type Strains, Phase IV (KMG-IV): sequencing the most valuable type-strain genomes for metagenomic binning, comparative biology and taxonomic classification.</title>
        <authorList>
            <person name="Goeker M."/>
        </authorList>
    </citation>
    <scope>NUCLEOTIDE SEQUENCE [LARGE SCALE GENOMIC DNA]</scope>
    <source>
        <strain evidence="1 2">DSM 21153</strain>
    </source>
</reference>